<proteinExistence type="predicted"/>
<organism evidence="1 2">
    <name type="scientific">Flavobacterium cerinum</name>
    <dbReference type="NCBI Taxonomy" id="2502784"/>
    <lineage>
        <taxon>Bacteria</taxon>
        <taxon>Pseudomonadati</taxon>
        <taxon>Bacteroidota</taxon>
        <taxon>Flavobacteriia</taxon>
        <taxon>Flavobacteriales</taxon>
        <taxon>Flavobacteriaceae</taxon>
        <taxon>Flavobacterium</taxon>
    </lineage>
</organism>
<dbReference type="RefSeq" id="WP_128390931.1">
    <property type="nucleotide sequence ID" value="NZ_SBII01000012.1"/>
</dbReference>
<dbReference type="Proteomes" id="UP000287527">
    <property type="component" value="Unassembled WGS sequence"/>
</dbReference>
<reference evidence="1 2" key="1">
    <citation type="submission" date="2019-01" db="EMBL/GenBank/DDBJ databases">
        <title>Flavobacterium sp. nov.,isolated from freshwater.</title>
        <authorList>
            <person name="Zhang R."/>
            <person name="Du Z.-J."/>
        </authorList>
    </citation>
    <scope>NUCLEOTIDE SEQUENCE [LARGE SCALE GENOMIC DNA]</scope>
    <source>
        <strain evidence="1 2">1E403</strain>
    </source>
</reference>
<sequence>MAFRDELEKQVNTSLIIASIKIKALKSVLTEEQLKKYSETISQEKVKMQSVLADLLTKEELDEALKALGD</sequence>
<accession>A0A3S3QUB1</accession>
<evidence type="ECO:0000313" key="1">
    <source>
        <dbReference type="EMBL" id="RWW92350.1"/>
    </source>
</evidence>
<keyword evidence="2" id="KW-1185">Reference proteome</keyword>
<comment type="caution">
    <text evidence="1">The sequence shown here is derived from an EMBL/GenBank/DDBJ whole genome shotgun (WGS) entry which is preliminary data.</text>
</comment>
<dbReference type="EMBL" id="SBII01000012">
    <property type="protein sequence ID" value="RWW92350.1"/>
    <property type="molecule type" value="Genomic_DNA"/>
</dbReference>
<dbReference type="AlphaFoldDB" id="A0A3S3QUB1"/>
<protein>
    <submittedName>
        <fullName evidence="1">Uncharacterized protein</fullName>
    </submittedName>
</protein>
<name>A0A3S3QUB1_9FLAO</name>
<gene>
    <name evidence="1" type="ORF">EPI11_15685</name>
</gene>
<evidence type="ECO:0000313" key="2">
    <source>
        <dbReference type="Proteomes" id="UP000287527"/>
    </source>
</evidence>